<dbReference type="SMART" id="SM00409">
    <property type="entry name" value="IG"/>
    <property type="match status" value="5"/>
</dbReference>
<dbReference type="InterPro" id="IPR050964">
    <property type="entry name" value="Striated_Muscle_Regulatory"/>
</dbReference>
<evidence type="ECO:0000313" key="7">
    <source>
        <dbReference type="RefSeq" id="XP_022238506.1"/>
    </source>
</evidence>
<sequence length="978" mass="108400">MANGRSLRVSAMTILVHLMVNIAVLLVWVDDVNGELFEIVPFSFPENVRVGGSSTILCTVSEGKSGIKFQWFYGEKEIGAKMYQVKIVNSETFSALEINPVEIENQGNYTCVARTAKSVSRYTAILTLKASPKWKHEPVDVRIKQLSHLRLECSATGYPIPTVRWTRNIESSLDNLSATKLSEEKLNVSYDGKAVLEVKRTTEKDEGNYICTADNGVAEPLLKTVRVTVIEIPTIMPFSFPQNMTVGGYAKVFCAVQIETKQLSFKWMKNGEDLTDARERVYITNNIDYSALELSNAQIEDNGNYTCQVESPGGISQFTVALNLKGAPVWIKKTTDKIVGKNSDVYLDCLTRGSPQPSVKWFIKRGNSFIKFSSSITNPRTKWKIFENGTLRIRNSQKQDEGEYSCVVSNGIGRDLRQTAVIRISVPARFEEKFGVVTAQKGESARLQCDAQGDQPLSVTWSNSSNTLSKTSGSGYEIFETLTPKGINSELIIRETLPQDGAIYSCLAENEHGRDERKVKLLIQEVPSPPPGVSVREVWTRSSSITWLVPYSGNSPISNYIVQYWRDHKGTRRLNEKTVPSSQTFAMIKNLRPGTSYIVTITAENSVGKSLPSDPAMLTTGEEEPDAPPMDISVHAKGTNTITVTWKAPPRENWNGQLEGYYVGYRVIDLSETYSYETEQFSPSLEHDHFLTNLMKGTKYGIIVKAFNAAGTGPPTQEILVSTLDGDLPASPKLYVQSTTRSTVTLKWNVDSPSHASVTGYTVQYRRESGRWHQATAVPSENDYYTVTGLQDETAYEFYVTAANKYGAGDPSEIITVITGDIDSGFASSLSGQRGHGYMDLAIIVPVAAAVAAVGVVVAVSCVWQRKIRLRHRLERAMSERTYTPYAGIPVGQVTVGQRFPDMDKTWPPGHSDNNPPLSNPDPYSAVPPRVQNGDLRKASSTQEMRTYFAQDARIQGLSGSKQDVRQIRNSQYSNSLK</sequence>
<feature type="region of interest" description="Disordered" evidence="2">
    <location>
        <begin position="899"/>
        <end position="978"/>
    </location>
</feature>
<dbReference type="InterPro" id="IPR003599">
    <property type="entry name" value="Ig_sub"/>
</dbReference>
<feature type="domain" description="Fibronectin type-III" evidence="5">
    <location>
        <begin position="628"/>
        <end position="726"/>
    </location>
</feature>
<keyword evidence="3" id="KW-0812">Transmembrane</keyword>
<keyword evidence="3" id="KW-1133">Transmembrane helix</keyword>
<dbReference type="CDD" id="cd00063">
    <property type="entry name" value="FN3"/>
    <property type="match status" value="3"/>
</dbReference>
<dbReference type="SUPFAM" id="SSF48726">
    <property type="entry name" value="Immunoglobulin"/>
    <property type="match status" value="5"/>
</dbReference>
<protein>
    <submittedName>
        <fullName evidence="7">Down syndrome cell adhesion molecule homolog isoform X1</fullName>
    </submittedName>
</protein>
<keyword evidence="6" id="KW-1185">Reference proteome</keyword>
<evidence type="ECO:0000256" key="2">
    <source>
        <dbReference type="SAM" id="MobiDB-lite"/>
    </source>
</evidence>
<dbReference type="GeneID" id="106456999"/>
<dbReference type="Proteomes" id="UP000694941">
    <property type="component" value="Unplaced"/>
</dbReference>
<dbReference type="CDD" id="cd00096">
    <property type="entry name" value="Ig"/>
    <property type="match status" value="1"/>
</dbReference>
<feature type="domain" description="Ig-like" evidence="4">
    <location>
        <begin position="132"/>
        <end position="228"/>
    </location>
</feature>
<dbReference type="Pfam" id="PF00041">
    <property type="entry name" value="fn3"/>
    <property type="match status" value="3"/>
</dbReference>
<accession>A0ABM1S4F1</accession>
<evidence type="ECO:0000313" key="6">
    <source>
        <dbReference type="Proteomes" id="UP000694941"/>
    </source>
</evidence>
<reference evidence="7" key="1">
    <citation type="submission" date="2025-08" db="UniProtKB">
        <authorList>
            <consortium name="RefSeq"/>
        </authorList>
    </citation>
    <scope>IDENTIFICATION</scope>
    <source>
        <tissue evidence="7">Muscle</tissue>
    </source>
</reference>
<dbReference type="SMART" id="SM00060">
    <property type="entry name" value="FN3"/>
    <property type="match status" value="3"/>
</dbReference>
<dbReference type="InterPro" id="IPR003598">
    <property type="entry name" value="Ig_sub2"/>
</dbReference>
<feature type="domain" description="Ig-like" evidence="4">
    <location>
        <begin position="233"/>
        <end position="321"/>
    </location>
</feature>
<dbReference type="PROSITE" id="PS50835">
    <property type="entry name" value="IG_LIKE"/>
    <property type="match status" value="5"/>
</dbReference>
<dbReference type="RefSeq" id="XP_022238506.1">
    <property type="nucleotide sequence ID" value="XM_022382798.1"/>
</dbReference>
<dbReference type="SUPFAM" id="SSF49265">
    <property type="entry name" value="Fibronectin type III"/>
    <property type="match status" value="2"/>
</dbReference>
<dbReference type="SMART" id="SM00408">
    <property type="entry name" value="IGc2"/>
    <property type="match status" value="5"/>
</dbReference>
<feature type="domain" description="Fibronectin type-III" evidence="5">
    <location>
        <begin position="728"/>
        <end position="822"/>
    </location>
</feature>
<name>A0ABM1S4F1_LIMPO</name>
<feature type="domain" description="Ig-like" evidence="4">
    <location>
        <begin position="427"/>
        <end position="520"/>
    </location>
</feature>
<dbReference type="InterPro" id="IPR003961">
    <property type="entry name" value="FN3_dom"/>
</dbReference>
<dbReference type="InterPro" id="IPR007110">
    <property type="entry name" value="Ig-like_dom"/>
</dbReference>
<dbReference type="PRINTS" id="PR00014">
    <property type="entry name" value="FNTYPEIII"/>
</dbReference>
<feature type="transmembrane region" description="Helical" evidence="3">
    <location>
        <begin position="841"/>
        <end position="864"/>
    </location>
</feature>
<dbReference type="Pfam" id="PF07679">
    <property type="entry name" value="I-set"/>
    <property type="match status" value="5"/>
</dbReference>
<keyword evidence="3" id="KW-0472">Membrane</keyword>
<dbReference type="PANTHER" id="PTHR13817">
    <property type="entry name" value="TITIN"/>
    <property type="match status" value="1"/>
</dbReference>
<feature type="compositionally biased region" description="Polar residues" evidence="2">
    <location>
        <begin position="958"/>
        <end position="978"/>
    </location>
</feature>
<feature type="domain" description="Fibronectin type-III" evidence="5">
    <location>
        <begin position="529"/>
        <end position="623"/>
    </location>
</feature>
<dbReference type="PROSITE" id="PS50853">
    <property type="entry name" value="FN3"/>
    <property type="match status" value="3"/>
</dbReference>
<feature type="transmembrane region" description="Helical" evidence="3">
    <location>
        <begin position="7"/>
        <end position="29"/>
    </location>
</feature>
<feature type="compositionally biased region" description="Low complexity" evidence="2">
    <location>
        <begin position="912"/>
        <end position="923"/>
    </location>
</feature>
<keyword evidence="1" id="KW-0677">Repeat</keyword>
<evidence type="ECO:0000256" key="1">
    <source>
        <dbReference type="ARBA" id="ARBA00022737"/>
    </source>
</evidence>
<dbReference type="InterPro" id="IPR013098">
    <property type="entry name" value="Ig_I-set"/>
</dbReference>
<dbReference type="Gene3D" id="2.60.40.10">
    <property type="entry name" value="Immunoglobulins"/>
    <property type="match status" value="8"/>
</dbReference>
<feature type="domain" description="Ig-like" evidence="4">
    <location>
        <begin position="41"/>
        <end position="127"/>
    </location>
</feature>
<evidence type="ECO:0000259" key="4">
    <source>
        <dbReference type="PROSITE" id="PS50835"/>
    </source>
</evidence>
<dbReference type="PANTHER" id="PTHR13817:SF102">
    <property type="entry name" value="DOWN SYNDROME CELL ADHESION MOLECULE-LIKE PROTEIN DSCAM2"/>
    <property type="match status" value="1"/>
</dbReference>
<dbReference type="InterPro" id="IPR013783">
    <property type="entry name" value="Ig-like_fold"/>
</dbReference>
<proteinExistence type="predicted"/>
<gene>
    <name evidence="7" type="primary">LOC106456999</name>
</gene>
<evidence type="ECO:0000259" key="5">
    <source>
        <dbReference type="PROSITE" id="PS50853"/>
    </source>
</evidence>
<feature type="domain" description="Ig-like" evidence="4">
    <location>
        <begin position="328"/>
        <end position="425"/>
    </location>
</feature>
<feature type="region of interest" description="Disordered" evidence="2">
    <location>
        <begin position="610"/>
        <end position="630"/>
    </location>
</feature>
<evidence type="ECO:0000256" key="3">
    <source>
        <dbReference type="SAM" id="Phobius"/>
    </source>
</evidence>
<organism evidence="6 7">
    <name type="scientific">Limulus polyphemus</name>
    <name type="common">Atlantic horseshoe crab</name>
    <dbReference type="NCBI Taxonomy" id="6850"/>
    <lineage>
        <taxon>Eukaryota</taxon>
        <taxon>Metazoa</taxon>
        <taxon>Ecdysozoa</taxon>
        <taxon>Arthropoda</taxon>
        <taxon>Chelicerata</taxon>
        <taxon>Merostomata</taxon>
        <taxon>Xiphosura</taxon>
        <taxon>Limulidae</taxon>
        <taxon>Limulus</taxon>
    </lineage>
</organism>
<dbReference type="InterPro" id="IPR036116">
    <property type="entry name" value="FN3_sf"/>
</dbReference>
<dbReference type="InterPro" id="IPR036179">
    <property type="entry name" value="Ig-like_dom_sf"/>
</dbReference>